<keyword evidence="6 10" id="KW-1133">Transmembrane helix</keyword>
<feature type="domain" description="Protein kinase" evidence="12">
    <location>
        <begin position="398"/>
        <end position="674"/>
    </location>
</feature>
<comment type="caution">
    <text evidence="13">The sequence shown here is derived from an EMBL/GenBank/DDBJ whole genome shotgun (WGS) entry which is preliminary data.</text>
</comment>
<dbReference type="GO" id="GO:0016020">
    <property type="term" value="C:membrane"/>
    <property type="evidence" value="ECO:0007669"/>
    <property type="project" value="UniProtKB-SubCell"/>
</dbReference>
<dbReference type="InterPro" id="IPR032675">
    <property type="entry name" value="LRR_dom_sf"/>
</dbReference>
<evidence type="ECO:0000256" key="1">
    <source>
        <dbReference type="ARBA" id="ARBA00004370"/>
    </source>
</evidence>
<feature type="signal peptide" evidence="11">
    <location>
        <begin position="1"/>
        <end position="21"/>
    </location>
</feature>
<organism evidence="13 14">
    <name type="scientific">Vanilla planifolia</name>
    <name type="common">Vanilla</name>
    <dbReference type="NCBI Taxonomy" id="51239"/>
    <lineage>
        <taxon>Eukaryota</taxon>
        <taxon>Viridiplantae</taxon>
        <taxon>Streptophyta</taxon>
        <taxon>Embryophyta</taxon>
        <taxon>Tracheophyta</taxon>
        <taxon>Spermatophyta</taxon>
        <taxon>Magnoliopsida</taxon>
        <taxon>Liliopsida</taxon>
        <taxon>Asparagales</taxon>
        <taxon>Orchidaceae</taxon>
        <taxon>Vanilloideae</taxon>
        <taxon>Vanilleae</taxon>
        <taxon>Vanilla</taxon>
    </lineage>
</organism>
<dbReference type="Pfam" id="PF07714">
    <property type="entry name" value="PK_Tyr_Ser-Thr"/>
    <property type="match status" value="1"/>
</dbReference>
<dbReference type="InterPro" id="IPR001611">
    <property type="entry name" value="Leu-rich_rpt"/>
</dbReference>
<dbReference type="PANTHER" id="PTHR48007">
    <property type="entry name" value="LEUCINE-RICH REPEAT RECEPTOR-LIKE PROTEIN KINASE PXC1"/>
    <property type="match status" value="1"/>
</dbReference>
<name>A0A835S419_VANPL</name>
<evidence type="ECO:0000256" key="2">
    <source>
        <dbReference type="ARBA" id="ARBA00022614"/>
    </source>
</evidence>
<feature type="region of interest" description="Disordered" evidence="9">
    <location>
        <begin position="245"/>
        <end position="269"/>
    </location>
</feature>
<dbReference type="PROSITE" id="PS51450">
    <property type="entry name" value="LRR"/>
    <property type="match status" value="2"/>
</dbReference>
<keyword evidence="5" id="KW-0677">Repeat</keyword>
<proteinExistence type="predicted"/>
<dbReference type="EMBL" id="JADCNM010000001">
    <property type="protein sequence ID" value="KAG0503824.1"/>
    <property type="molecule type" value="Genomic_DNA"/>
</dbReference>
<dbReference type="SUPFAM" id="SSF56112">
    <property type="entry name" value="Protein kinase-like (PK-like)"/>
    <property type="match status" value="1"/>
</dbReference>
<protein>
    <recommendedName>
        <fullName evidence="12">Protein kinase domain-containing protein</fullName>
    </recommendedName>
</protein>
<accession>A0A835S419</accession>
<evidence type="ECO:0000256" key="3">
    <source>
        <dbReference type="ARBA" id="ARBA00022692"/>
    </source>
</evidence>
<evidence type="ECO:0000256" key="8">
    <source>
        <dbReference type="ARBA" id="ARBA00023170"/>
    </source>
</evidence>
<dbReference type="PROSITE" id="PS50011">
    <property type="entry name" value="PROTEIN_KINASE_DOM"/>
    <property type="match status" value="1"/>
</dbReference>
<dbReference type="FunFam" id="3.80.10.10:FF:000062">
    <property type="entry name" value="protein STRUBBELIG-RECEPTOR FAMILY 3"/>
    <property type="match status" value="1"/>
</dbReference>
<sequence>MALTCVLLFCILGSMRILVDGVTDQADVSALNVLYGSMNSSPQLTGWTLNGGDPCGHTWKGVLCSGSAVTEIKLSGMQLTGSLGYSLNSMLSLIDLDLSYNNLGGGRMIPYNLPPNLHRLSLSSNSFSGGIPYSISLMVSLKYLDLSHNQLQGKLDDMFLNLSNLTMLNISFNSFMGDLPESFTNISSLTTLNLQNNQFTGTIDALATLPLEDLNVANNHFTGRIPNHLKGIKNLQIYGNSWDTGSEVHPTQQSHHGKRSTGGNNPSCCPSSGKKSIIGGWAIAGIVMSVLIIGSIVAFFLAKSKVVKFSREDNSKKDLSSTPLSSKEVKLVIPSQQCTSTNTEALQSANPSSLKPPTTVLKSSSDVDDKFSIIKEGATPSKAMAYSIADLQIATNSFSRDNFIGEGSIGRVYRAHLSDGKVLAVKKLNSSALAKQSSDDFFDLVLNVARLHHPHVTELVGFCSEPGQHVLIYEFHRNGSLHDRLHLLDEYNKPLSWANRVKIALGTARALEYLHEFCSPSVLHKNLKSTNILLDGDHNPHLSDCGLTAIVPALEYQALDNSLVSGYTAPELAISGHYTMKSDVFSFGVIMLELMTGRKPFDSSRPRLEQSLIRWATPQLDDIDALDKMVDPLLEGLYSAKSLSRFASTIVLCVHREPELRPAMSDVVQGLARLMQRSSMSKRTFSRDALESAQRYDGPTTS</sequence>
<feature type="region of interest" description="Disordered" evidence="9">
    <location>
        <begin position="342"/>
        <end position="361"/>
    </location>
</feature>
<feature type="region of interest" description="Disordered" evidence="9">
    <location>
        <begin position="683"/>
        <end position="702"/>
    </location>
</feature>
<keyword evidence="8" id="KW-0675">Receptor</keyword>
<evidence type="ECO:0000256" key="10">
    <source>
        <dbReference type="SAM" id="Phobius"/>
    </source>
</evidence>
<dbReference type="OrthoDB" id="615426at2759"/>
<keyword evidence="7 10" id="KW-0472">Membrane</keyword>
<evidence type="ECO:0000256" key="9">
    <source>
        <dbReference type="SAM" id="MobiDB-lite"/>
    </source>
</evidence>
<evidence type="ECO:0000313" key="14">
    <source>
        <dbReference type="Proteomes" id="UP000639772"/>
    </source>
</evidence>
<dbReference type="AlphaFoldDB" id="A0A835S419"/>
<dbReference type="Gene3D" id="1.10.510.10">
    <property type="entry name" value="Transferase(Phosphotransferase) domain 1"/>
    <property type="match status" value="1"/>
</dbReference>
<evidence type="ECO:0000313" key="13">
    <source>
        <dbReference type="EMBL" id="KAG0503824.1"/>
    </source>
</evidence>
<dbReference type="SUPFAM" id="SSF52058">
    <property type="entry name" value="L domain-like"/>
    <property type="match status" value="1"/>
</dbReference>
<dbReference type="InterPro" id="IPR001245">
    <property type="entry name" value="Ser-Thr/Tyr_kinase_cat_dom"/>
</dbReference>
<dbReference type="InterPro" id="IPR000719">
    <property type="entry name" value="Prot_kinase_dom"/>
</dbReference>
<evidence type="ECO:0000259" key="12">
    <source>
        <dbReference type="PROSITE" id="PS50011"/>
    </source>
</evidence>
<feature type="compositionally biased region" description="Polar residues" evidence="9">
    <location>
        <begin position="245"/>
        <end position="254"/>
    </location>
</feature>
<comment type="subcellular location">
    <subcellularLocation>
        <location evidence="1">Membrane</location>
    </subcellularLocation>
</comment>
<keyword evidence="4 11" id="KW-0732">Signal</keyword>
<evidence type="ECO:0000256" key="7">
    <source>
        <dbReference type="ARBA" id="ARBA00023136"/>
    </source>
</evidence>
<dbReference type="PANTHER" id="PTHR48007:SF34">
    <property type="entry name" value="PROTEIN STRUBBELIG-RECEPTOR FAMILY 8 ISOFORM X1"/>
    <property type="match status" value="1"/>
</dbReference>
<dbReference type="InterPro" id="IPR046959">
    <property type="entry name" value="PRK1-6/SRF4-like"/>
</dbReference>
<evidence type="ECO:0000256" key="5">
    <source>
        <dbReference type="ARBA" id="ARBA00022737"/>
    </source>
</evidence>
<dbReference type="Pfam" id="PF08263">
    <property type="entry name" value="LRRNT_2"/>
    <property type="match status" value="1"/>
</dbReference>
<dbReference type="Gene3D" id="3.30.200.20">
    <property type="entry name" value="Phosphorylase Kinase, domain 1"/>
    <property type="match status" value="1"/>
</dbReference>
<dbReference type="InterPro" id="IPR011009">
    <property type="entry name" value="Kinase-like_dom_sf"/>
</dbReference>
<evidence type="ECO:0000256" key="6">
    <source>
        <dbReference type="ARBA" id="ARBA00022989"/>
    </source>
</evidence>
<keyword evidence="2" id="KW-0433">Leucine-rich repeat</keyword>
<keyword evidence="3 10" id="KW-0812">Transmembrane</keyword>
<dbReference type="Pfam" id="PF00560">
    <property type="entry name" value="LRR_1"/>
    <property type="match status" value="5"/>
</dbReference>
<evidence type="ECO:0000256" key="4">
    <source>
        <dbReference type="ARBA" id="ARBA00022729"/>
    </source>
</evidence>
<reference evidence="13 14" key="1">
    <citation type="journal article" date="2020" name="Nat. Food">
        <title>A phased Vanilla planifolia genome enables genetic improvement of flavour and production.</title>
        <authorList>
            <person name="Hasing T."/>
            <person name="Tang H."/>
            <person name="Brym M."/>
            <person name="Khazi F."/>
            <person name="Huang T."/>
            <person name="Chambers A.H."/>
        </authorList>
    </citation>
    <scope>NUCLEOTIDE SEQUENCE [LARGE SCALE GENOMIC DNA]</scope>
    <source>
        <tissue evidence="13">Leaf</tissue>
    </source>
</reference>
<evidence type="ECO:0000256" key="11">
    <source>
        <dbReference type="SAM" id="SignalP"/>
    </source>
</evidence>
<dbReference type="GO" id="GO:0004672">
    <property type="term" value="F:protein kinase activity"/>
    <property type="evidence" value="ECO:0007669"/>
    <property type="project" value="InterPro"/>
</dbReference>
<dbReference type="FunFam" id="1.10.510.10:FF:000095">
    <property type="entry name" value="protein STRUBBELIG-RECEPTOR FAMILY 8"/>
    <property type="match status" value="1"/>
</dbReference>
<gene>
    <name evidence="13" type="ORF">HPP92_003896</name>
</gene>
<dbReference type="Gene3D" id="3.80.10.10">
    <property type="entry name" value="Ribonuclease Inhibitor"/>
    <property type="match status" value="1"/>
</dbReference>
<dbReference type="FunFam" id="3.30.200.20:FF:000125">
    <property type="entry name" value="Protein STRUBBELIG-RECEPTOR FAMILY 8"/>
    <property type="match status" value="1"/>
</dbReference>
<dbReference type="GO" id="GO:0005524">
    <property type="term" value="F:ATP binding"/>
    <property type="evidence" value="ECO:0007669"/>
    <property type="project" value="InterPro"/>
</dbReference>
<feature type="transmembrane region" description="Helical" evidence="10">
    <location>
        <begin position="278"/>
        <end position="302"/>
    </location>
</feature>
<dbReference type="Proteomes" id="UP000639772">
    <property type="component" value="Chromosome 1"/>
</dbReference>
<feature type="chain" id="PRO_5033041383" description="Protein kinase domain-containing protein" evidence="11">
    <location>
        <begin position="22"/>
        <end position="702"/>
    </location>
</feature>
<dbReference type="InterPro" id="IPR013210">
    <property type="entry name" value="LRR_N_plant-typ"/>
</dbReference>